<accession>A0ACC3MZU5</accession>
<evidence type="ECO:0000313" key="2">
    <source>
        <dbReference type="Proteomes" id="UP001281147"/>
    </source>
</evidence>
<name>A0ACC3MZU5_9PEZI</name>
<dbReference type="EMBL" id="JAUTXU010000112">
    <property type="protein sequence ID" value="KAK3707234.1"/>
    <property type="molecule type" value="Genomic_DNA"/>
</dbReference>
<comment type="caution">
    <text evidence="1">The sequence shown here is derived from an EMBL/GenBank/DDBJ whole genome shotgun (WGS) entry which is preliminary data.</text>
</comment>
<keyword evidence="2" id="KW-1185">Reference proteome</keyword>
<dbReference type="Proteomes" id="UP001281147">
    <property type="component" value="Unassembled WGS sequence"/>
</dbReference>
<reference evidence="1" key="1">
    <citation type="submission" date="2023-07" db="EMBL/GenBank/DDBJ databases">
        <title>Black Yeasts Isolated from many extreme environments.</title>
        <authorList>
            <person name="Coleine C."/>
            <person name="Stajich J.E."/>
            <person name="Selbmann L."/>
        </authorList>
    </citation>
    <scope>NUCLEOTIDE SEQUENCE</scope>
    <source>
        <strain evidence="1">CCFEE 5714</strain>
    </source>
</reference>
<protein>
    <submittedName>
        <fullName evidence="1">Uncharacterized protein</fullName>
    </submittedName>
</protein>
<proteinExistence type="predicted"/>
<evidence type="ECO:0000313" key="1">
    <source>
        <dbReference type="EMBL" id="KAK3707234.1"/>
    </source>
</evidence>
<organism evidence="1 2">
    <name type="scientific">Vermiconidia calcicola</name>
    <dbReference type="NCBI Taxonomy" id="1690605"/>
    <lineage>
        <taxon>Eukaryota</taxon>
        <taxon>Fungi</taxon>
        <taxon>Dikarya</taxon>
        <taxon>Ascomycota</taxon>
        <taxon>Pezizomycotina</taxon>
        <taxon>Dothideomycetes</taxon>
        <taxon>Dothideomycetidae</taxon>
        <taxon>Mycosphaerellales</taxon>
        <taxon>Extremaceae</taxon>
        <taxon>Vermiconidia</taxon>
    </lineage>
</organism>
<sequence>MSLANEEPARKRQKVDYKDTITVLAGQQKTAYTVHKTVFCTRSPFFQTATNGNSWLEAKKQTVSLPETPEEIFEAYIHWAYTSEIDLSALGKATAAYKHPDWVIITRLWILADMLIDEQLCNSLTDLMLIKFEEDYGRPSPATLCAIWEHTSAESQLRKLCVDIMSCCSWTTIEAQAAKMPHEIFVEFTRRYFEHEQHIKGRRGLLRHAKCRYHIHRDSEECGS</sequence>
<gene>
    <name evidence="1" type="ORF">LTR37_012234</name>
</gene>